<evidence type="ECO:0000313" key="3">
    <source>
        <dbReference type="EMBL" id="QPH18786.1"/>
    </source>
</evidence>
<feature type="compositionally biased region" description="Basic and acidic residues" evidence="1">
    <location>
        <begin position="677"/>
        <end position="688"/>
    </location>
</feature>
<feature type="compositionally biased region" description="Polar residues" evidence="1">
    <location>
        <begin position="371"/>
        <end position="381"/>
    </location>
</feature>
<dbReference type="AlphaFoldDB" id="A0A7U3Q250"/>
<feature type="compositionally biased region" description="Low complexity" evidence="1">
    <location>
        <begin position="382"/>
        <end position="424"/>
    </location>
</feature>
<sequence>MMLRSLLVGFIPTIILGCLLSCIKASHDAWNDDVDFGPVRQLSHVVPRELPPDYEAPTYGYDYPPPYQYGTSTSASLSVIASSYESLPSTVTNTAIVTTIDQFPYSSNTIISTTDSHTMTSSHTSQSRDDSTSSSSKSWVDSSVLGITGTSSRTTSVGTTYSTANTSAISKSASSIGVSSSLLIPTGYTSTNSSVIASSTSHVNNTLARTMTVTRKVSTFSSKPLPSQSTVTWHPVSHTTSSAPTSPIASTVHLSSGIRTTTSSDTGTTGGPTRYSQTNSWGNSSQTMSSATSSVQSQTVTDGKPRTRTYFSSQWTNDTSSATPNPFLWIHMDKIVNFGHRYLLDQFETNCERTDSKLKMDQQGRLILPGTGSSSKSLAGNTTYHTPWTPSTTPLTTITSNIRSSSRPQSTQQNSSNSSVWSTDLSHKSTSTQRTRFTYQSSSVLPSTGFTSGVLTTSAAPNSTYHWPTTSKSILSSVHPSISSGHSLSSKTLDPGITTMLNSSTVQTSVRTLTSTMRQWPNSTFSLQPSRFSSISSAPSADTSSNSPSSRIGTNTSYVPSTSTLWSETSAQQTTSLITSRWVNSTMSGDPYSPIPATTRTFNESTVTQTPVTTRPTSDVVSSVTTNLSTTSGRTTATSSAADTTSETTLWPTTITSTNKTHDPDQTWSSQPVSTHTRSEVTRTDHSDSMTSTTTASSAPLTTSTHSTRCAYKTIKRSSGLKTQPGTTTNSHTVFTTLKTLISTETGTSEPQASNDPAPTPTERPQTPPKLPNNPNFPWGGDSPTHRHQSVAALGAGVPRGSLWTRWTNKIRNKMRFVRL</sequence>
<feature type="region of interest" description="Disordered" evidence="1">
    <location>
        <begin position="221"/>
        <end position="306"/>
    </location>
</feature>
<feature type="compositionally biased region" description="Low complexity" evidence="1">
    <location>
        <begin position="529"/>
        <end position="550"/>
    </location>
</feature>
<feature type="region of interest" description="Disordered" evidence="1">
    <location>
        <begin position="114"/>
        <end position="139"/>
    </location>
</feature>
<feature type="compositionally biased region" description="Polar residues" evidence="1">
    <location>
        <begin position="650"/>
        <end position="659"/>
    </location>
</feature>
<feature type="chain" id="PRO_5034742490" evidence="2">
    <location>
        <begin position="18"/>
        <end position="820"/>
    </location>
</feature>
<dbReference type="Proteomes" id="UP000594364">
    <property type="component" value="Chromosome 6"/>
</dbReference>
<organism evidence="3 4">
    <name type="scientific">Epichloe festucae (strain Fl1)</name>
    <dbReference type="NCBI Taxonomy" id="877507"/>
    <lineage>
        <taxon>Eukaryota</taxon>
        <taxon>Fungi</taxon>
        <taxon>Dikarya</taxon>
        <taxon>Ascomycota</taxon>
        <taxon>Pezizomycotina</taxon>
        <taxon>Sordariomycetes</taxon>
        <taxon>Hypocreomycetidae</taxon>
        <taxon>Hypocreales</taxon>
        <taxon>Clavicipitaceae</taxon>
        <taxon>Epichloe</taxon>
    </lineage>
</organism>
<dbReference type="EMBL" id="CP031390">
    <property type="protein sequence ID" value="QPH18786.1"/>
    <property type="molecule type" value="Genomic_DNA"/>
</dbReference>
<accession>A0A7U3Q250</accession>
<feature type="compositionally biased region" description="Low complexity" evidence="1">
    <location>
        <begin position="114"/>
        <end position="125"/>
    </location>
</feature>
<feature type="compositionally biased region" description="Polar residues" evidence="1">
    <location>
        <begin position="743"/>
        <end position="757"/>
    </location>
</feature>
<dbReference type="OrthoDB" id="5104805at2759"/>
<feature type="compositionally biased region" description="Polar residues" evidence="1">
    <location>
        <begin position="666"/>
        <end position="676"/>
    </location>
</feature>
<feature type="region of interest" description="Disordered" evidence="1">
    <location>
        <begin position="604"/>
        <end position="710"/>
    </location>
</feature>
<feature type="compositionally biased region" description="Low complexity" evidence="1">
    <location>
        <begin position="284"/>
        <end position="301"/>
    </location>
</feature>
<keyword evidence="4" id="KW-1185">Reference proteome</keyword>
<feature type="compositionally biased region" description="Pro residues" evidence="1">
    <location>
        <begin position="758"/>
        <end position="772"/>
    </location>
</feature>
<gene>
    <name evidence="3" type="ORF">C2857_003883</name>
</gene>
<reference evidence="3 4" key="1">
    <citation type="journal article" date="2018" name="PLoS Genet.">
        <title>Repeat elements organise 3D genome structure and mediate transcription in the filamentous fungus Epichloe festucae.</title>
        <authorList>
            <person name="Winter D.J."/>
            <person name="Ganley A.R.D."/>
            <person name="Young C.A."/>
            <person name="Liachko I."/>
            <person name="Schardl C.L."/>
            <person name="Dupont P.Y."/>
            <person name="Berry D."/>
            <person name="Ram A."/>
            <person name="Scott B."/>
            <person name="Cox M.P."/>
        </authorList>
    </citation>
    <scope>NUCLEOTIDE SEQUENCE [LARGE SCALE GENOMIC DNA]</scope>
    <source>
        <strain evidence="3 4">Fl1</strain>
    </source>
</reference>
<feature type="region of interest" description="Disordered" evidence="1">
    <location>
        <begin position="369"/>
        <end position="425"/>
    </location>
</feature>
<name>A0A7U3Q250_EPIFF</name>
<feature type="compositionally biased region" description="Polar residues" evidence="1">
    <location>
        <begin position="221"/>
        <end position="232"/>
    </location>
</feature>
<evidence type="ECO:0000256" key="1">
    <source>
        <dbReference type="SAM" id="MobiDB-lite"/>
    </source>
</evidence>
<feature type="region of interest" description="Disordered" evidence="1">
    <location>
        <begin position="743"/>
        <end position="787"/>
    </location>
</feature>
<keyword evidence="2" id="KW-0732">Signal</keyword>
<feature type="compositionally biased region" description="Low complexity" evidence="1">
    <location>
        <begin position="606"/>
        <end position="649"/>
    </location>
</feature>
<evidence type="ECO:0000256" key="2">
    <source>
        <dbReference type="SAM" id="SignalP"/>
    </source>
</evidence>
<feature type="compositionally biased region" description="Low complexity" evidence="1">
    <location>
        <begin position="234"/>
        <end position="273"/>
    </location>
</feature>
<protein>
    <submittedName>
        <fullName evidence="3">Uncharacterized protein</fullName>
    </submittedName>
</protein>
<feature type="compositionally biased region" description="Polar residues" evidence="1">
    <location>
        <begin position="274"/>
        <end position="283"/>
    </location>
</feature>
<feature type="region of interest" description="Disordered" evidence="1">
    <location>
        <begin position="522"/>
        <end position="558"/>
    </location>
</feature>
<evidence type="ECO:0000313" key="4">
    <source>
        <dbReference type="Proteomes" id="UP000594364"/>
    </source>
</evidence>
<feature type="compositionally biased region" description="Low complexity" evidence="1">
    <location>
        <begin position="689"/>
        <end position="708"/>
    </location>
</feature>
<feature type="signal peptide" evidence="2">
    <location>
        <begin position="1"/>
        <end position="17"/>
    </location>
</feature>
<proteinExistence type="predicted"/>
<dbReference type="PROSITE" id="PS51257">
    <property type="entry name" value="PROKAR_LIPOPROTEIN"/>
    <property type="match status" value="1"/>
</dbReference>